<evidence type="ECO:0000313" key="8">
    <source>
        <dbReference type="EMBL" id="KAH7010848.1"/>
    </source>
</evidence>
<sequence length="896" mass="99808">MSGNAVQICFSVLHSITEIEYGVCRYEWIQQKRRTGSKSLIAVEDLEDLTLHVQGAKATFQNILADILQDDFVSAQDGEELRRAEEKMRRMLGFNFGLFVSAADLIGRQIGKIAGALRLNFHEPTRLRLLELLELHRDEDPDDALNADYTLWQIRKLRFQALLEEELVSYDVVITSPILEVTTFADAYLELEDDVLGHISRSAEAKTEPILRLVLKNIPSKSLKAQRRDWTFAGLTVSLVQSNRESDDNSADRVTKATKSVEKGVRRTFTRSKETLGMTKSPSFDLCNFISKWQMEKTATLQPQVAESGQIGPIHLQYDRSQLRFKEMANLLGQLNEHHLSVPERLQMALKVAESLLYLHGTSLLGKVWMSSDIWLTRPGALGGPPIRLFLSASTISEINQNIKSTLGNAKDMSPAEEFVARVEEVMEPRILSLGVFLVELARNSSWSSLRTKLLPDVTFNHTLSDYDLAALNRSVQEFGSKSAAPEETSLVAAAPVFFEVIRKCVQGDFYGPMDPKRPRQSLDESAFRQMVYDQVVCGLKDALEDYDFAAKWPPSLDLIDGHLFDDVVNVTAEARARSDRWFNDWRYHVQPFLKESQPKLKEPRRLKIAILDTGIDLVHDTIIVQKRRITCKSFLDGKSATIDEHGHGTHIAGLVLRLAINADVYAYRVAVEDKFTEENIGAIALALEEAVREKVDIVSLSLGFNYKTKALLKVHEALLKAYANKVVIFAAASNSGATVKKLAFPADQDEVIWVGAADGLGVTSAFTPSHKVSNTYYKFTALGEGVKSTWPAARVESGYEARSGTSYATPIAAAVAAAVMDFIRYKLIGAAPGSDDDARLQAMKTKKGAQLILKALTVDTADGYHFLNPSVLFNRHSEQRSNQVRDALVTILGQV</sequence>
<evidence type="ECO:0000256" key="4">
    <source>
        <dbReference type="ARBA" id="ARBA00022825"/>
    </source>
</evidence>
<evidence type="ECO:0008006" key="10">
    <source>
        <dbReference type="Google" id="ProtNLM"/>
    </source>
</evidence>
<dbReference type="PANTHER" id="PTHR43399:SF4">
    <property type="entry name" value="CELL WALL-ASSOCIATED PROTEASE"/>
    <property type="match status" value="1"/>
</dbReference>
<evidence type="ECO:0000259" key="7">
    <source>
        <dbReference type="Pfam" id="PF24476"/>
    </source>
</evidence>
<dbReference type="Pfam" id="PF24476">
    <property type="entry name" value="DUF7580"/>
    <property type="match status" value="1"/>
</dbReference>
<dbReference type="GO" id="GO:0006508">
    <property type="term" value="P:proteolysis"/>
    <property type="evidence" value="ECO:0007669"/>
    <property type="project" value="UniProtKB-KW"/>
</dbReference>
<dbReference type="OrthoDB" id="4779922at2759"/>
<evidence type="ECO:0000259" key="6">
    <source>
        <dbReference type="Pfam" id="PF00082"/>
    </source>
</evidence>
<dbReference type="InterPro" id="IPR015500">
    <property type="entry name" value="Peptidase_S8_subtilisin-rel"/>
</dbReference>
<feature type="domain" description="Peptidase S8/S53" evidence="6">
    <location>
        <begin position="607"/>
        <end position="862"/>
    </location>
</feature>
<evidence type="ECO:0000256" key="1">
    <source>
        <dbReference type="ARBA" id="ARBA00011073"/>
    </source>
</evidence>
<gene>
    <name evidence="8" type="ORF">B0I36DRAFT_436864</name>
</gene>
<dbReference type="PANTHER" id="PTHR43399">
    <property type="entry name" value="SUBTILISIN-RELATED"/>
    <property type="match status" value="1"/>
</dbReference>
<dbReference type="Pfam" id="PF00082">
    <property type="entry name" value="Peptidase_S8"/>
    <property type="match status" value="1"/>
</dbReference>
<feature type="active site" description="Charge relay system" evidence="5">
    <location>
        <position position="807"/>
    </location>
</feature>
<name>A0A9P9BIA8_9PEZI</name>
<evidence type="ECO:0000313" key="9">
    <source>
        <dbReference type="Proteomes" id="UP000756346"/>
    </source>
</evidence>
<dbReference type="InterPro" id="IPR036852">
    <property type="entry name" value="Peptidase_S8/S53_dom_sf"/>
</dbReference>
<dbReference type="GeneID" id="70192408"/>
<evidence type="ECO:0000256" key="5">
    <source>
        <dbReference type="PROSITE-ProRule" id="PRU01240"/>
    </source>
</evidence>
<dbReference type="InterPro" id="IPR000209">
    <property type="entry name" value="Peptidase_S8/S53_dom"/>
</dbReference>
<dbReference type="Proteomes" id="UP000756346">
    <property type="component" value="Unassembled WGS sequence"/>
</dbReference>
<dbReference type="RefSeq" id="XP_046004333.1">
    <property type="nucleotide sequence ID" value="XM_046162862.1"/>
</dbReference>
<dbReference type="PROSITE" id="PS51892">
    <property type="entry name" value="SUBTILASE"/>
    <property type="match status" value="1"/>
</dbReference>
<dbReference type="PROSITE" id="PS00138">
    <property type="entry name" value="SUBTILASE_SER"/>
    <property type="match status" value="1"/>
</dbReference>
<dbReference type="AlphaFoldDB" id="A0A9P9BIA8"/>
<dbReference type="InterPro" id="IPR023828">
    <property type="entry name" value="Peptidase_S8_Ser-AS"/>
</dbReference>
<reference evidence="8" key="1">
    <citation type="journal article" date="2021" name="Nat. Commun.">
        <title>Genetic determinants of endophytism in the Arabidopsis root mycobiome.</title>
        <authorList>
            <person name="Mesny F."/>
            <person name="Miyauchi S."/>
            <person name="Thiergart T."/>
            <person name="Pickel B."/>
            <person name="Atanasova L."/>
            <person name="Karlsson M."/>
            <person name="Huettel B."/>
            <person name="Barry K.W."/>
            <person name="Haridas S."/>
            <person name="Chen C."/>
            <person name="Bauer D."/>
            <person name="Andreopoulos W."/>
            <person name="Pangilinan J."/>
            <person name="LaButti K."/>
            <person name="Riley R."/>
            <person name="Lipzen A."/>
            <person name="Clum A."/>
            <person name="Drula E."/>
            <person name="Henrissat B."/>
            <person name="Kohler A."/>
            <person name="Grigoriev I.V."/>
            <person name="Martin F.M."/>
            <person name="Hacquard S."/>
        </authorList>
    </citation>
    <scope>NUCLEOTIDE SEQUENCE</scope>
    <source>
        <strain evidence="8">MPI-CAGE-CH-0230</strain>
    </source>
</reference>
<dbReference type="EMBL" id="JAGTJQ010000016">
    <property type="protein sequence ID" value="KAH7010848.1"/>
    <property type="molecule type" value="Genomic_DNA"/>
</dbReference>
<comment type="similarity">
    <text evidence="1 5">Belongs to the peptidase S8 family.</text>
</comment>
<dbReference type="PRINTS" id="PR00723">
    <property type="entry name" value="SUBTILISIN"/>
</dbReference>
<dbReference type="GO" id="GO:0004252">
    <property type="term" value="F:serine-type endopeptidase activity"/>
    <property type="evidence" value="ECO:0007669"/>
    <property type="project" value="UniProtKB-UniRule"/>
</dbReference>
<accession>A0A9P9BIA8</accession>
<comment type="caution">
    <text evidence="8">The sequence shown here is derived from an EMBL/GenBank/DDBJ whole genome shotgun (WGS) entry which is preliminary data.</text>
</comment>
<feature type="active site" description="Charge relay system" evidence="5">
    <location>
        <position position="648"/>
    </location>
</feature>
<dbReference type="Gene3D" id="3.40.50.200">
    <property type="entry name" value="Peptidase S8/S53 domain"/>
    <property type="match status" value="1"/>
</dbReference>
<evidence type="ECO:0000256" key="2">
    <source>
        <dbReference type="ARBA" id="ARBA00022670"/>
    </source>
</evidence>
<keyword evidence="3 5" id="KW-0378">Hydrolase</keyword>
<dbReference type="InterPro" id="IPR051048">
    <property type="entry name" value="Peptidase_S8/S53_subtilisin"/>
</dbReference>
<dbReference type="SUPFAM" id="SSF52743">
    <property type="entry name" value="Subtilisin-like"/>
    <property type="match status" value="1"/>
</dbReference>
<keyword evidence="2 5" id="KW-0645">Protease</keyword>
<dbReference type="InterPro" id="IPR056002">
    <property type="entry name" value="DUF7580"/>
</dbReference>
<organism evidence="8 9">
    <name type="scientific">Microdochium trichocladiopsis</name>
    <dbReference type="NCBI Taxonomy" id="1682393"/>
    <lineage>
        <taxon>Eukaryota</taxon>
        <taxon>Fungi</taxon>
        <taxon>Dikarya</taxon>
        <taxon>Ascomycota</taxon>
        <taxon>Pezizomycotina</taxon>
        <taxon>Sordariomycetes</taxon>
        <taxon>Xylariomycetidae</taxon>
        <taxon>Xylariales</taxon>
        <taxon>Microdochiaceae</taxon>
        <taxon>Microdochium</taxon>
    </lineage>
</organism>
<evidence type="ECO:0000256" key="3">
    <source>
        <dbReference type="ARBA" id="ARBA00022801"/>
    </source>
</evidence>
<keyword evidence="9" id="KW-1185">Reference proteome</keyword>
<protein>
    <recommendedName>
        <fullName evidence="10">Peptidase S8/S53 domain-containing protein</fullName>
    </recommendedName>
</protein>
<feature type="domain" description="DUF7580" evidence="7">
    <location>
        <begin position="280"/>
        <end position="545"/>
    </location>
</feature>
<feature type="active site" description="Charge relay system" evidence="5">
    <location>
        <position position="613"/>
    </location>
</feature>
<keyword evidence="4 5" id="KW-0720">Serine protease</keyword>
<proteinExistence type="inferred from homology"/>